<dbReference type="AlphaFoldDB" id="A0A6M4HDE9"/>
<gene>
    <name evidence="2" type="ORF">DSM104440_03439</name>
</gene>
<evidence type="ECO:0000313" key="2">
    <source>
        <dbReference type="EMBL" id="QJR16604.1"/>
    </source>
</evidence>
<dbReference type="InterPro" id="IPR047798">
    <property type="entry name" value="BPSS1780-like"/>
</dbReference>
<feature type="transmembrane region" description="Helical" evidence="1">
    <location>
        <begin position="44"/>
        <end position="63"/>
    </location>
</feature>
<dbReference type="RefSeq" id="WP_171164846.1">
    <property type="nucleotide sequence ID" value="NZ_CP053073.1"/>
</dbReference>
<accession>A0A6M4HDE9</accession>
<evidence type="ECO:0008006" key="4">
    <source>
        <dbReference type="Google" id="ProtNLM"/>
    </source>
</evidence>
<dbReference type="Proteomes" id="UP000503096">
    <property type="component" value="Chromosome"/>
</dbReference>
<organism evidence="2 3">
    <name type="scientific">Usitatibacter palustris</name>
    <dbReference type="NCBI Taxonomy" id="2732487"/>
    <lineage>
        <taxon>Bacteria</taxon>
        <taxon>Pseudomonadati</taxon>
        <taxon>Pseudomonadota</taxon>
        <taxon>Betaproteobacteria</taxon>
        <taxon>Nitrosomonadales</taxon>
        <taxon>Usitatibacteraceae</taxon>
        <taxon>Usitatibacter</taxon>
    </lineage>
</organism>
<sequence length="256" mass="27215">MSATTQAANDPAMPKLFLPGETLGAGAGVSWVSEGWDLFKKSPVMWIVMFLVVAVIAVVLAFIPFLGQLAFQIITPVIAGGFVMACWSVENGGELEFEHLFAGFKRNFKSLAIVGVIYLVASLVIMVIMFLPVGLSIIPVLFTAGGDADAAAIALGTMGVGFAISALIALGLGVMLAAAYWFAPALVIMHGLSPIDAMKASFFASFRNFIPFLVYGIVLCLLLIPVMLTLGLGILVWVPVAIASSYRAYRQIFTEE</sequence>
<evidence type="ECO:0000313" key="3">
    <source>
        <dbReference type="Proteomes" id="UP000503096"/>
    </source>
</evidence>
<dbReference type="InParanoid" id="A0A6M4HDE9"/>
<evidence type="ECO:0000256" key="1">
    <source>
        <dbReference type="SAM" id="Phobius"/>
    </source>
</evidence>
<dbReference type="EMBL" id="CP053073">
    <property type="protein sequence ID" value="QJR16604.1"/>
    <property type="molecule type" value="Genomic_DNA"/>
</dbReference>
<feature type="transmembrane region" description="Helical" evidence="1">
    <location>
        <begin position="150"/>
        <end position="183"/>
    </location>
</feature>
<name>A0A6M4HDE9_9PROT</name>
<feature type="transmembrane region" description="Helical" evidence="1">
    <location>
        <begin position="110"/>
        <end position="138"/>
    </location>
</feature>
<proteinExistence type="predicted"/>
<dbReference type="KEGG" id="upl:DSM104440_03439"/>
<reference evidence="2 3" key="1">
    <citation type="submission" date="2020-04" db="EMBL/GenBank/DDBJ databases">
        <title>Usitatibacter rugosus gen. nov., sp. nov. and Usitatibacter palustris sp. nov., novel members of Usitatibacteraceae fam. nov. within the order Nitrosomonadales isolated from soil.</title>
        <authorList>
            <person name="Huber K.J."/>
            <person name="Neumann-Schaal M."/>
            <person name="Geppert A."/>
            <person name="Luckner M."/>
            <person name="Wanner G."/>
            <person name="Overmann J."/>
        </authorList>
    </citation>
    <scope>NUCLEOTIDE SEQUENCE [LARGE SCALE GENOMIC DNA]</scope>
    <source>
        <strain evidence="2 3">Swamp67</strain>
    </source>
</reference>
<dbReference type="NCBIfam" id="NF041043">
    <property type="entry name" value="BPSS1780_fam"/>
    <property type="match status" value="1"/>
</dbReference>
<protein>
    <recommendedName>
        <fullName evidence="4">DUF2189 domain-containing protein</fullName>
    </recommendedName>
</protein>
<keyword evidence="1" id="KW-0472">Membrane</keyword>
<keyword evidence="1" id="KW-0812">Transmembrane</keyword>
<keyword evidence="3" id="KW-1185">Reference proteome</keyword>
<keyword evidence="1" id="KW-1133">Transmembrane helix</keyword>
<feature type="transmembrane region" description="Helical" evidence="1">
    <location>
        <begin position="204"/>
        <end position="224"/>
    </location>
</feature>